<sequence>MELRDQSMSVENTDKDLTLNEEAVTASNGNEETTVIDINDTDVSDTDETSEPSKHLSKEEIIAELDNISRKEGAEIARDEVTHLKQLFYAIRKVELAEEKKAFIERGNEESAFAPMPDSLEAKLHELLNTIKEKKAQYTAQIEAQRRENLEKKQAIIAELEKMAEDTDNVNRHYPRFRELSQEFKSLGEVPATDITDIWRSYQAAVERFYDQLKVNKDLRDYDFKKNLEQKQLLIDEAEKLVAEHDVITAFRRLQELHEKWREIGPVAKEIREEIWNKFKDASAAINKRYQAFFEERKARERENETAKTAICERIEALDFSSLKSHAAWEQMTREILAAQEDWKKLGFASKKVNNSLFARFRETCDRFFAKKAEYFKSIRDVHATNLEKKTALCERAEALKDSTDWKKTGDEFIALQKEWKSVGPVDKKHSDAIWHRFLEACDYFFDNRKKATSGVRKTEHANLKQKQEIIESLKAIGDDMEREEAIKRVRELMNQWQQVGHVPYKDKDKVYDTYRAIVNELYDKLDIKEVRAGMDKFANSINDISNDENKLYRERERLVRAFEQKRNELKTYENNLGFFNVKSKSGNSLLRDMERKVQRIKDELSSLEEKIKLIDSKL</sequence>
<gene>
    <name evidence="3" type="ORF">E7746_09810</name>
</gene>
<feature type="region of interest" description="Disordered" evidence="2">
    <location>
        <begin position="1"/>
        <end position="32"/>
    </location>
</feature>
<keyword evidence="1" id="KW-0175">Coiled coil</keyword>
<dbReference type="EMBL" id="CP039393">
    <property type="protein sequence ID" value="QCD36151.1"/>
    <property type="molecule type" value="Genomic_DNA"/>
</dbReference>
<accession>A0A4P7VP54</accession>
<keyword evidence="4" id="KW-1185">Reference proteome</keyword>
<feature type="compositionally biased region" description="Polar residues" evidence="2">
    <location>
        <begin position="1"/>
        <end position="11"/>
    </location>
</feature>
<dbReference type="RefSeq" id="WP_136410686.1">
    <property type="nucleotide sequence ID" value="NZ_CP039393.1"/>
</dbReference>
<feature type="coiled-coil region" evidence="1">
    <location>
        <begin position="556"/>
        <end position="618"/>
    </location>
</feature>
<organism evidence="3 4">
    <name type="scientific">Muribaculum gordoncarteri</name>
    <dbReference type="NCBI Taxonomy" id="2530390"/>
    <lineage>
        <taxon>Bacteria</taxon>
        <taxon>Pseudomonadati</taxon>
        <taxon>Bacteroidota</taxon>
        <taxon>Bacteroidia</taxon>
        <taxon>Bacteroidales</taxon>
        <taxon>Muribaculaceae</taxon>
        <taxon>Muribaculum</taxon>
    </lineage>
</organism>
<dbReference type="InterPro" id="IPR007139">
    <property type="entry name" value="DUF349"/>
</dbReference>
<evidence type="ECO:0000256" key="1">
    <source>
        <dbReference type="SAM" id="Coils"/>
    </source>
</evidence>
<protein>
    <submittedName>
        <fullName evidence="3">DUF349 domain-containing protein</fullName>
    </submittedName>
</protein>
<feature type="coiled-coil region" evidence="1">
    <location>
        <begin position="128"/>
        <end position="170"/>
    </location>
</feature>
<name>A0A4P7VP54_9BACT</name>
<evidence type="ECO:0000313" key="3">
    <source>
        <dbReference type="EMBL" id="QCD36151.1"/>
    </source>
</evidence>
<dbReference type="KEGG" id="mgod:E7746_09810"/>
<evidence type="ECO:0000256" key="2">
    <source>
        <dbReference type="SAM" id="MobiDB-lite"/>
    </source>
</evidence>
<evidence type="ECO:0000313" key="4">
    <source>
        <dbReference type="Proteomes" id="UP000297031"/>
    </source>
</evidence>
<dbReference type="AlphaFoldDB" id="A0A4P7VP54"/>
<reference evidence="3 4" key="1">
    <citation type="submission" date="2019-02" db="EMBL/GenBank/DDBJ databases">
        <title>Isolation and identification of novel species under the genus Muribaculum.</title>
        <authorList>
            <person name="Miyake S."/>
            <person name="Ding Y."/>
            <person name="Low A."/>
            <person name="Soh M."/>
            <person name="Seedorf H."/>
        </authorList>
    </citation>
    <scope>NUCLEOTIDE SEQUENCE [LARGE SCALE GENOMIC DNA]</scope>
    <source>
        <strain evidence="3 4">TLL-A4</strain>
    </source>
</reference>
<dbReference type="Pfam" id="PF03993">
    <property type="entry name" value="DUF349"/>
    <property type="match status" value="5"/>
</dbReference>
<dbReference type="Proteomes" id="UP000297031">
    <property type="component" value="Chromosome"/>
</dbReference>
<proteinExistence type="predicted"/>
<dbReference type="OrthoDB" id="5422202at2"/>